<dbReference type="RefSeq" id="WP_309798152.1">
    <property type="nucleotide sequence ID" value="NZ_JAVDPW010000008.1"/>
</dbReference>
<keyword evidence="3" id="KW-0449">Lipoprotein</keyword>
<evidence type="ECO:0000313" key="3">
    <source>
        <dbReference type="EMBL" id="MDR6292228.1"/>
    </source>
</evidence>
<dbReference type="PANTHER" id="PTHR35869">
    <property type="entry name" value="OUTER-MEMBRANE LIPOPROTEIN CARRIER PROTEIN"/>
    <property type="match status" value="1"/>
</dbReference>
<dbReference type="PANTHER" id="PTHR35869:SF1">
    <property type="entry name" value="OUTER-MEMBRANE LIPOPROTEIN CARRIER PROTEIN"/>
    <property type="match status" value="1"/>
</dbReference>
<accession>A0ABU1JUD4</accession>
<dbReference type="Gene3D" id="2.50.20.10">
    <property type="entry name" value="Lipoprotein localisation LolA/LolB/LppX"/>
    <property type="match status" value="1"/>
</dbReference>
<feature type="signal peptide" evidence="2">
    <location>
        <begin position="1"/>
        <end position="23"/>
    </location>
</feature>
<dbReference type="SUPFAM" id="SSF89392">
    <property type="entry name" value="Prokaryotic lipoproteins and lipoprotein localization factors"/>
    <property type="match status" value="1"/>
</dbReference>
<evidence type="ECO:0000313" key="4">
    <source>
        <dbReference type="Proteomes" id="UP001262410"/>
    </source>
</evidence>
<proteinExistence type="predicted"/>
<evidence type="ECO:0000256" key="2">
    <source>
        <dbReference type="SAM" id="SignalP"/>
    </source>
</evidence>
<name>A0ABU1JUD4_9PROT</name>
<keyword evidence="4" id="KW-1185">Reference proteome</keyword>
<evidence type="ECO:0000256" key="1">
    <source>
        <dbReference type="ARBA" id="ARBA00022729"/>
    </source>
</evidence>
<comment type="caution">
    <text evidence="3">The sequence shown here is derived from an EMBL/GenBank/DDBJ whole genome shotgun (WGS) entry which is preliminary data.</text>
</comment>
<dbReference type="EMBL" id="JAVDPW010000008">
    <property type="protein sequence ID" value="MDR6292228.1"/>
    <property type="molecule type" value="Genomic_DNA"/>
</dbReference>
<organism evidence="3 4">
    <name type="scientific">Inquilinus ginsengisoli</name>
    <dbReference type="NCBI Taxonomy" id="363840"/>
    <lineage>
        <taxon>Bacteria</taxon>
        <taxon>Pseudomonadati</taxon>
        <taxon>Pseudomonadota</taxon>
        <taxon>Alphaproteobacteria</taxon>
        <taxon>Rhodospirillales</taxon>
        <taxon>Rhodospirillaceae</taxon>
        <taxon>Inquilinus</taxon>
    </lineage>
</organism>
<feature type="chain" id="PRO_5046353103" evidence="2">
    <location>
        <begin position="24"/>
        <end position="209"/>
    </location>
</feature>
<dbReference type="InterPro" id="IPR029046">
    <property type="entry name" value="LolA/LolB/LppX"/>
</dbReference>
<dbReference type="Proteomes" id="UP001262410">
    <property type="component" value="Unassembled WGS sequence"/>
</dbReference>
<keyword evidence="1 2" id="KW-0732">Signal</keyword>
<dbReference type="InterPro" id="IPR004564">
    <property type="entry name" value="OM_lipoprot_carrier_LolA-like"/>
</dbReference>
<protein>
    <submittedName>
        <fullName evidence="3">Outer membrane lipoprotein-sorting protein</fullName>
    </submittedName>
</protein>
<reference evidence="3 4" key="1">
    <citation type="submission" date="2023-07" db="EMBL/GenBank/DDBJ databases">
        <title>Sorghum-associated microbial communities from plants grown in Nebraska, USA.</title>
        <authorList>
            <person name="Schachtman D."/>
        </authorList>
    </citation>
    <scope>NUCLEOTIDE SEQUENCE [LARGE SCALE GENOMIC DNA]</scope>
    <source>
        <strain evidence="3 4">584</strain>
    </source>
</reference>
<dbReference type="CDD" id="cd16325">
    <property type="entry name" value="LolA"/>
    <property type="match status" value="1"/>
</dbReference>
<dbReference type="Pfam" id="PF03548">
    <property type="entry name" value="LolA"/>
    <property type="match status" value="1"/>
</dbReference>
<gene>
    <name evidence="3" type="ORF">E9232_004766</name>
</gene>
<sequence>MTIARLIAAALAAFLLAAGPAVAAVQPAQLTAQDQADLRRVEQYLGGLTTVQADFVQTTNNTDLYRGHFYLKRPGKMRLEYEPPISFMYIADGTWLTYYDAELNQRKDVPLGSTIADFITRANVKLSGDVTVTKVTRGNNLLSVQLVQTDKPDDGSLTLNFTATPILLQSWVAVDPQGTVTQVDLTGIRPGVELDNKLFIVPRGRRPSR</sequence>